<dbReference type="Proteomes" id="UP000248817">
    <property type="component" value="Unassembled WGS sequence"/>
</dbReference>
<evidence type="ECO:0000313" key="1">
    <source>
        <dbReference type="EMBL" id="PYI34920.1"/>
    </source>
</evidence>
<name>A0A2V5J0A3_9EURO</name>
<proteinExistence type="predicted"/>
<protein>
    <submittedName>
        <fullName evidence="1">Uncharacterized protein</fullName>
    </submittedName>
</protein>
<sequence length="64" mass="7054">MQSCTIVFSDTQICSGHKIIIMTTDDPQDKPLPSMELLQMQWTLNRLAALSGAAAVDDEELDDT</sequence>
<keyword evidence="2" id="KW-1185">Reference proteome</keyword>
<accession>A0A2V5J0A3</accession>
<organism evidence="1 2">
    <name type="scientific">Aspergillus indologenus CBS 114.80</name>
    <dbReference type="NCBI Taxonomy" id="1450541"/>
    <lineage>
        <taxon>Eukaryota</taxon>
        <taxon>Fungi</taxon>
        <taxon>Dikarya</taxon>
        <taxon>Ascomycota</taxon>
        <taxon>Pezizomycotina</taxon>
        <taxon>Eurotiomycetes</taxon>
        <taxon>Eurotiomycetidae</taxon>
        <taxon>Eurotiales</taxon>
        <taxon>Aspergillaceae</taxon>
        <taxon>Aspergillus</taxon>
        <taxon>Aspergillus subgen. Circumdati</taxon>
    </lineage>
</organism>
<gene>
    <name evidence="1" type="ORF">BP00DRAFT_422854</name>
</gene>
<reference evidence="1 2" key="1">
    <citation type="submission" date="2018-02" db="EMBL/GenBank/DDBJ databases">
        <title>The genomes of Aspergillus section Nigri reveals drivers in fungal speciation.</title>
        <authorList>
            <consortium name="DOE Joint Genome Institute"/>
            <person name="Vesth T.C."/>
            <person name="Nybo J."/>
            <person name="Theobald S."/>
            <person name="Brandl J."/>
            <person name="Frisvad J.C."/>
            <person name="Nielsen K.F."/>
            <person name="Lyhne E.K."/>
            <person name="Kogle M.E."/>
            <person name="Kuo A."/>
            <person name="Riley R."/>
            <person name="Clum A."/>
            <person name="Nolan M."/>
            <person name="Lipzen A."/>
            <person name="Salamov A."/>
            <person name="Henrissat B."/>
            <person name="Wiebenga A."/>
            <person name="De vries R.P."/>
            <person name="Grigoriev I.V."/>
            <person name="Mortensen U.H."/>
            <person name="Andersen M.R."/>
            <person name="Baker S.E."/>
        </authorList>
    </citation>
    <scope>NUCLEOTIDE SEQUENCE [LARGE SCALE GENOMIC DNA]</scope>
    <source>
        <strain evidence="1 2">CBS 114.80</strain>
    </source>
</reference>
<evidence type="ECO:0000313" key="2">
    <source>
        <dbReference type="Proteomes" id="UP000248817"/>
    </source>
</evidence>
<dbReference type="EMBL" id="KZ825473">
    <property type="protein sequence ID" value="PYI34920.1"/>
    <property type="molecule type" value="Genomic_DNA"/>
</dbReference>
<dbReference type="AlphaFoldDB" id="A0A2V5J0A3"/>